<protein>
    <submittedName>
        <fullName evidence="1">Uncharacterized protein</fullName>
    </submittedName>
</protein>
<proteinExistence type="predicted"/>
<evidence type="ECO:0000313" key="2">
    <source>
        <dbReference type="Proteomes" id="UP000820818"/>
    </source>
</evidence>
<sequence length="243" mass="27500">MSTTYAAKLATEHKTKVPMRHLQIVNTIRYARDFEISEEAAAYVALVVHYFIVDFTARVTTAKKSVPFATCIPKIAVQVMLRNGAVKYPFSKAIRVAEDVYQRLRKLVTNDTSVDFNLMTMDEPDIVLKVNRALKEMDDAIRKKETGKAATVYGCFEADDGIMKGPLKAPTCTEIQNIRRMQFLEDLYCRWRNTMYNCKNLHPVDAASLDSDTVMALYYNSLDNSLKANQRCLNPTPVCGTGF</sequence>
<organism evidence="1 2">
    <name type="scientific">Daphnia sinensis</name>
    <dbReference type="NCBI Taxonomy" id="1820382"/>
    <lineage>
        <taxon>Eukaryota</taxon>
        <taxon>Metazoa</taxon>
        <taxon>Ecdysozoa</taxon>
        <taxon>Arthropoda</taxon>
        <taxon>Crustacea</taxon>
        <taxon>Branchiopoda</taxon>
        <taxon>Diplostraca</taxon>
        <taxon>Cladocera</taxon>
        <taxon>Anomopoda</taxon>
        <taxon>Daphniidae</taxon>
        <taxon>Daphnia</taxon>
        <taxon>Daphnia similis group</taxon>
    </lineage>
</organism>
<reference evidence="1" key="1">
    <citation type="submission" date="2022-05" db="EMBL/GenBank/DDBJ databases">
        <title>A multi-omics perspective on studying reproductive biology in Daphnia sinensis.</title>
        <authorList>
            <person name="Jia J."/>
        </authorList>
    </citation>
    <scope>NUCLEOTIDE SEQUENCE</scope>
    <source>
        <strain evidence="1">WSL</strain>
    </source>
</reference>
<dbReference type="Proteomes" id="UP000820818">
    <property type="component" value="Unassembled WGS sequence"/>
</dbReference>
<gene>
    <name evidence="1" type="ORF">GHT06_003828</name>
</gene>
<name>A0AAD5KDS2_9CRUS</name>
<accession>A0AAD5KDS2</accession>
<evidence type="ECO:0000313" key="1">
    <source>
        <dbReference type="EMBL" id="KAI9549642.1"/>
    </source>
</evidence>
<dbReference type="EMBL" id="WJBH02000290">
    <property type="protein sequence ID" value="KAI9549642.1"/>
    <property type="molecule type" value="Genomic_DNA"/>
</dbReference>
<dbReference type="AlphaFoldDB" id="A0AAD5KDS2"/>
<comment type="caution">
    <text evidence="1">The sequence shown here is derived from an EMBL/GenBank/DDBJ whole genome shotgun (WGS) entry which is preliminary data.</text>
</comment>
<keyword evidence="2" id="KW-1185">Reference proteome</keyword>